<dbReference type="EMBL" id="KQ977894">
    <property type="protein sequence ID" value="KYM98959.1"/>
    <property type="molecule type" value="Genomic_DNA"/>
</dbReference>
<dbReference type="STRING" id="456900.A0A151IE34"/>
<evidence type="ECO:0000313" key="3">
    <source>
        <dbReference type="EMBL" id="KYM98959.1"/>
    </source>
</evidence>
<evidence type="ECO:0000259" key="2">
    <source>
        <dbReference type="Pfam" id="PF00589"/>
    </source>
</evidence>
<protein>
    <recommendedName>
        <fullName evidence="2">Tyr recombinase domain-containing protein</fullName>
    </recommendedName>
</protein>
<dbReference type="SUPFAM" id="SSF56349">
    <property type="entry name" value="DNA breaking-rejoining enzymes"/>
    <property type="match status" value="1"/>
</dbReference>
<gene>
    <name evidence="3" type="ORF">ALC62_10320</name>
</gene>
<feature type="domain" description="Tyr recombinase" evidence="2">
    <location>
        <begin position="132"/>
        <end position="211"/>
    </location>
</feature>
<organism evidence="3 4">
    <name type="scientific">Cyphomyrmex costatus</name>
    <dbReference type="NCBI Taxonomy" id="456900"/>
    <lineage>
        <taxon>Eukaryota</taxon>
        <taxon>Metazoa</taxon>
        <taxon>Ecdysozoa</taxon>
        <taxon>Arthropoda</taxon>
        <taxon>Hexapoda</taxon>
        <taxon>Insecta</taxon>
        <taxon>Pterygota</taxon>
        <taxon>Neoptera</taxon>
        <taxon>Endopterygota</taxon>
        <taxon>Hymenoptera</taxon>
        <taxon>Apocrita</taxon>
        <taxon>Aculeata</taxon>
        <taxon>Formicoidea</taxon>
        <taxon>Formicidae</taxon>
        <taxon>Myrmicinae</taxon>
        <taxon>Cyphomyrmex</taxon>
    </lineage>
</organism>
<proteinExistence type="predicted"/>
<reference evidence="3 4" key="1">
    <citation type="submission" date="2016-03" db="EMBL/GenBank/DDBJ databases">
        <title>Cyphomyrmex costatus WGS genome.</title>
        <authorList>
            <person name="Nygaard S."/>
            <person name="Hu H."/>
            <person name="Boomsma J."/>
            <person name="Zhang G."/>
        </authorList>
    </citation>
    <scope>NUCLEOTIDE SEQUENCE [LARGE SCALE GENOMIC DNA]</scope>
    <source>
        <strain evidence="3">MS0001</strain>
        <tissue evidence="3">Whole body</tissue>
    </source>
</reference>
<keyword evidence="1" id="KW-0233">DNA recombination</keyword>
<sequence length="227" mass="25874">MFQDLQWWERSILNSFNPFRTQIYALEIFSDASMTGWGCFCNGTSAHGFWNEEEGKHHINWLELLFYSRFPDPEASVVDVFTVKPGSFQPDLYLPFFKLRPGLCVASCVLEYLEITKDLRDTNQGLDAHDTNNNRLLISSIKPFGPVSPQTIGHWIKSLLAKAGIDTDQFSAYSTRHAAVSSAFKRGVDISTIRRTAGWSAQSQTFMKYYNRPIQTSNDHFANSILK</sequence>
<dbReference type="PANTHER" id="PTHR35617:SF3">
    <property type="entry name" value="CORE-BINDING (CB) DOMAIN-CONTAINING PROTEIN"/>
    <property type="match status" value="1"/>
</dbReference>
<dbReference type="InterPro" id="IPR011010">
    <property type="entry name" value="DNA_brk_join_enz"/>
</dbReference>
<evidence type="ECO:0000256" key="1">
    <source>
        <dbReference type="ARBA" id="ARBA00023172"/>
    </source>
</evidence>
<dbReference type="AlphaFoldDB" id="A0A151IE34"/>
<dbReference type="CDD" id="cd09275">
    <property type="entry name" value="RNase_HI_RT_DIRS1"/>
    <property type="match status" value="1"/>
</dbReference>
<dbReference type="Pfam" id="PF00589">
    <property type="entry name" value="Phage_integrase"/>
    <property type="match status" value="1"/>
</dbReference>
<dbReference type="GO" id="GO:0006310">
    <property type="term" value="P:DNA recombination"/>
    <property type="evidence" value="ECO:0007669"/>
    <property type="project" value="UniProtKB-KW"/>
</dbReference>
<dbReference type="GO" id="GO:0003677">
    <property type="term" value="F:DNA binding"/>
    <property type="evidence" value="ECO:0007669"/>
    <property type="project" value="InterPro"/>
</dbReference>
<dbReference type="PANTHER" id="PTHR35617">
    <property type="entry name" value="PHAGE_INTEGRASE DOMAIN-CONTAINING PROTEIN"/>
    <property type="match status" value="1"/>
</dbReference>
<dbReference type="Gene3D" id="1.10.443.10">
    <property type="entry name" value="Intergrase catalytic core"/>
    <property type="match status" value="1"/>
</dbReference>
<name>A0A151IE34_9HYME</name>
<evidence type="ECO:0000313" key="4">
    <source>
        <dbReference type="Proteomes" id="UP000078542"/>
    </source>
</evidence>
<accession>A0A151IE34</accession>
<dbReference type="Proteomes" id="UP000078542">
    <property type="component" value="Unassembled WGS sequence"/>
</dbReference>
<dbReference type="InterPro" id="IPR002104">
    <property type="entry name" value="Integrase_catalytic"/>
</dbReference>
<keyword evidence="4" id="KW-1185">Reference proteome</keyword>
<dbReference type="GO" id="GO:0015074">
    <property type="term" value="P:DNA integration"/>
    <property type="evidence" value="ECO:0007669"/>
    <property type="project" value="InterPro"/>
</dbReference>
<dbReference type="InterPro" id="IPR013762">
    <property type="entry name" value="Integrase-like_cat_sf"/>
</dbReference>